<dbReference type="PANTHER" id="PTHR43800">
    <property type="entry name" value="PEPTIDYL-LYSINE N-ACETYLTRANSFERASE YJAB"/>
    <property type="match status" value="1"/>
</dbReference>
<dbReference type="InterPro" id="IPR000182">
    <property type="entry name" value="GNAT_dom"/>
</dbReference>
<comment type="caution">
    <text evidence="4">The sequence shown here is derived from an EMBL/GenBank/DDBJ whole genome shotgun (WGS) entry which is preliminary data.</text>
</comment>
<accession>A0A3N0AY93</accession>
<gene>
    <name evidence="4" type="ORF">DMP06_06550</name>
</gene>
<evidence type="ECO:0000256" key="2">
    <source>
        <dbReference type="ARBA" id="ARBA00023315"/>
    </source>
</evidence>
<dbReference type="PANTHER" id="PTHR43800:SF1">
    <property type="entry name" value="PEPTIDYL-LYSINE N-ACETYLTRANSFERASE YJAB"/>
    <property type="match status" value="1"/>
</dbReference>
<dbReference type="OrthoDB" id="9788300at2"/>
<sequence length="144" mass="15980">MSDCSIRPLAAGDLDDVIGIWLEGNKQAHPFVDASYWEGNAAAVREALPQADVFVCERAGEVLGFIGLSGHHIEGLFVRDSARSQGVGTRLLDLAKSRQDRLMLCVYAQNERAARLYLREGFAVVQTRIDEATGHEEYLMEWEA</sequence>
<evidence type="ECO:0000313" key="5">
    <source>
        <dbReference type="Proteomes" id="UP000269591"/>
    </source>
</evidence>
<dbReference type="EMBL" id="QIBX01000010">
    <property type="protein sequence ID" value="RNL39813.1"/>
    <property type="molecule type" value="Genomic_DNA"/>
</dbReference>
<dbReference type="GO" id="GO:0016747">
    <property type="term" value="F:acyltransferase activity, transferring groups other than amino-acyl groups"/>
    <property type="evidence" value="ECO:0007669"/>
    <property type="project" value="InterPro"/>
</dbReference>
<evidence type="ECO:0000259" key="3">
    <source>
        <dbReference type="PROSITE" id="PS51186"/>
    </source>
</evidence>
<dbReference type="SUPFAM" id="SSF55729">
    <property type="entry name" value="Acyl-CoA N-acyltransferases (Nat)"/>
    <property type="match status" value="1"/>
</dbReference>
<proteinExistence type="predicted"/>
<dbReference type="RefSeq" id="WP_123208942.1">
    <property type="nucleotide sequence ID" value="NZ_JBHTHO010000003.1"/>
</dbReference>
<dbReference type="Pfam" id="PF13508">
    <property type="entry name" value="Acetyltransf_7"/>
    <property type="match status" value="1"/>
</dbReference>
<dbReference type="AlphaFoldDB" id="A0A3N0AY93"/>
<protein>
    <submittedName>
        <fullName evidence="4">GNAT family N-acetyltransferase</fullName>
    </submittedName>
</protein>
<keyword evidence="5" id="KW-1185">Reference proteome</keyword>
<dbReference type="Proteomes" id="UP000269591">
    <property type="component" value="Unassembled WGS sequence"/>
</dbReference>
<dbReference type="Gene3D" id="3.40.630.30">
    <property type="match status" value="1"/>
</dbReference>
<keyword evidence="2" id="KW-0012">Acyltransferase</keyword>
<evidence type="ECO:0000256" key="1">
    <source>
        <dbReference type="ARBA" id="ARBA00022679"/>
    </source>
</evidence>
<organism evidence="4 5">
    <name type="scientific">Slackia equolifaciens</name>
    <dbReference type="NCBI Taxonomy" id="498718"/>
    <lineage>
        <taxon>Bacteria</taxon>
        <taxon>Bacillati</taxon>
        <taxon>Actinomycetota</taxon>
        <taxon>Coriobacteriia</taxon>
        <taxon>Eggerthellales</taxon>
        <taxon>Eggerthellaceae</taxon>
        <taxon>Slackia</taxon>
    </lineage>
</organism>
<feature type="domain" description="N-acetyltransferase" evidence="3">
    <location>
        <begin position="4"/>
        <end position="144"/>
    </location>
</feature>
<dbReference type="CDD" id="cd04301">
    <property type="entry name" value="NAT_SF"/>
    <property type="match status" value="1"/>
</dbReference>
<keyword evidence="1 4" id="KW-0808">Transferase</keyword>
<name>A0A3N0AY93_9ACTN</name>
<evidence type="ECO:0000313" key="4">
    <source>
        <dbReference type="EMBL" id="RNL39813.1"/>
    </source>
</evidence>
<reference evidence="5" key="1">
    <citation type="submission" date="2018-05" db="EMBL/GenBank/DDBJ databases">
        <title>Genome Sequencing of selected type strains of the family Eggerthellaceae.</title>
        <authorList>
            <person name="Danylec N."/>
            <person name="Stoll D.A."/>
            <person name="Doetsch A."/>
            <person name="Huch M."/>
        </authorList>
    </citation>
    <scope>NUCLEOTIDE SEQUENCE [LARGE SCALE GENOMIC DNA]</scope>
    <source>
        <strain evidence="5">DSM 24851</strain>
    </source>
</reference>
<dbReference type="PROSITE" id="PS51186">
    <property type="entry name" value="GNAT"/>
    <property type="match status" value="1"/>
</dbReference>
<dbReference type="InterPro" id="IPR016181">
    <property type="entry name" value="Acyl_CoA_acyltransferase"/>
</dbReference>